<protein>
    <submittedName>
        <fullName evidence="2">ATP synthase protein I</fullName>
    </submittedName>
</protein>
<organism evidence="2 3">
    <name type="scientific">Streptomyces filamentosus</name>
    <name type="common">Streptomyces roseosporus</name>
    <dbReference type="NCBI Taxonomy" id="67294"/>
    <lineage>
        <taxon>Bacteria</taxon>
        <taxon>Bacillati</taxon>
        <taxon>Actinomycetota</taxon>
        <taxon>Actinomycetes</taxon>
        <taxon>Kitasatosporales</taxon>
        <taxon>Streptomycetaceae</taxon>
        <taxon>Streptomyces</taxon>
    </lineage>
</organism>
<name>A0A919BDT7_STRFL</name>
<feature type="transmembrane region" description="Helical" evidence="1">
    <location>
        <begin position="96"/>
        <end position="115"/>
    </location>
</feature>
<dbReference type="AlphaFoldDB" id="A0A919BDT7"/>
<feature type="transmembrane region" description="Helical" evidence="1">
    <location>
        <begin position="37"/>
        <end position="58"/>
    </location>
</feature>
<gene>
    <name evidence="2" type="primary">atpI</name>
    <name evidence="2" type="ORF">GCM10017667_11480</name>
</gene>
<keyword evidence="3" id="KW-1185">Reference proteome</keyword>
<keyword evidence="1" id="KW-0472">Membrane</keyword>
<evidence type="ECO:0000313" key="2">
    <source>
        <dbReference type="EMBL" id="GHF84972.1"/>
    </source>
</evidence>
<dbReference type="EMBL" id="BNBE01000001">
    <property type="protein sequence ID" value="GHF84972.1"/>
    <property type="molecule type" value="Genomic_DNA"/>
</dbReference>
<dbReference type="RefSeq" id="WP_030762251.1">
    <property type="nucleotide sequence ID" value="NZ_BNBE01000001.1"/>
</dbReference>
<dbReference type="GeneID" id="95661611"/>
<comment type="caution">
    <text evidence="2">The sequence shown here is derived from an EMBL/GenBank/DDBJ whole genome shotgun (WGS) entry which is preliminary data.</text>
</comment>
<keyword evidence="1" id="KW-0812">Transmembrane</keyword>
<proteinExistence type="predicted"/>
<keyword evidence="1" id="KW-1133">Transmembrane helix</keyword>
<accession>A0A919BDT7</accession>
<evidence type="ECO:0000256" key="1">
    <source>
        <dbReference type="SAM" id="Phobius"/>
    </source>
</evidence>
<evidence type="ECO:0000313" key="3">
    <source>
        <dbReference type="Proteomes" id="UP000632849"/>
    </source>
</evidence>
<sequence>MPSTDARLLLSAVVPTAAVGAIATVISGIVAGGKGAIGAVLGTLVVLLFMGIGMLVLQRTAKKLPQLFQAMGLLLYTTQLLVLFVFLALLKGTTVFDFKAFAFTLLAATVVWVAAQARAYMKAKIAYVEPEKTGSKS</sequence>
<feature type="transmembrane region" description="Helical" evidence="1">
    <location>
        <begin position="70"/>
        <end position="90"/>
    </location>
</feature>
<reference evidence="2" key="2">
    <citation type="submission" date="2020-09" db="EMBL/GenBank/DDBJ databases">
        <authorList>
            <person name="Sun Q."/>
            <person name="Ohkuma M."/>
        </authorList>
    </citation>
    <scope>NUCLEOTIDE SEQUENCE</scope>
    <source>
        <strain evidence="2">JCM 4122</strain>
    </source>
</reference>
<reference evidence="2" key="1">
    <citation type="journal article" date="2014" name="Int. J. Syst. Evol. Microbiol.">
        <title>Complete genome sequence of Corynebacterium casei LMG S-19264T (=DSM 44701T), isolated from a smear-ripened cheese.</title>
        <authorList>
            <consortium name="US DOE Joint Genome Institute (JGI-PGF)"/>
            <person name="Walter F."/>
            <person name="Albersmeier A."/>
            <person name="Kalinowski J."/>
            <person name="Ruckert C."/>
        </authorList>
    </citation>
    <scope>NUCLEOTIDE SEQUENCE</scope>
    <source>
        <strain evidence="2">JCM 4122</strain>
    </source>
</reference>
<dbReference type="Proteomes" id="UP000632849">
    <property type="component" value="Unassembled WGS sequence"/>
</dbReference>